<dbReference type="Gene3D" id="2.160.20.110">
    <property type="match status" value="4"/>
</dbReference>
<protein>
    <recommendedName>
        <fullName evidence="5">GLUG domain-containing protein</fullName>
    </recommendedName>
</protein>
<proteinExistence type="predicted"/>
<comment type="caution">
    <text evidence="3">The sequence shown here is derived from an EMBL/GenBank/DDBJ whole genome shotgun (WGS) entry which is preliminary data.</text>
</comment>
<dbReference type="RefSeq" id="WP_318786375.1">
    <property type="nucleotide sequence ID" value="NZ_JAWDKC010000028.1"/>
</dbReference>
<feature type="region of interest" description="Disordered" evidence="1">
    <location>
        <begin position="1012"/>
        <end position="1040"/>
    </location>
</feature>
<feature type="compositionally biased region" description="Low complexity" evidence="1">
    <location>
        <begin position="1012"/>
        <end position="1027"/>
    </location>
</feature>
<sequence>MNRKMNGKQNSILKARKTVLIALLFVSVFFILGTAAGAEIKTVSDFKNMGNAGTYTLANDLVIDAETWDSLSLTGITLDGSGRFITLTSDSSSEFEGIFKELDSSSVSNLVINVAADLQFSGTSGILAAAAIDSNIDNCHVNIYETVTVTGSGASTFGGLVGNFDGSGGEAVSSSSVSIFSPFEGIDNTGGLIGTLTNGTVTQSYVFGDVSATGDVAGGLIGLMKDGTVEESYASGAVSGGDNVGGLIGLTEDGDVKNSYSVSYAGSVLTGSGNVGGLIGKMSDGSVDYCYSVQTCQELVGQKDGGTVSDSYFVETTTDSGMRDYNTFSGWSIENGAATGTKTWFIYDSFTYPQLAWQKQLTYDIYVDSADHLEKIGRDWGTFSDAKGKTVRGFANARYIQADDIEFTGTIEDTGVTHPYFNGMYDGNGYQIKNLTIEYSGTNVYTGFFPCVVDGVFQNINLVNADVSSNGGHDGILIGRIFDGSSNSAATQIINCSVDGQLRGTNYSGSFVGNHTNGTLSIANSVSSADVSGGSYVGGLAGFSSGPSTLVYNSSSSGSVQALGENASGLLGGVGLSSGDASLHCLTVLDSSSSGQIEASQNAGGLIGYIHFRSNVGIYNSNHTTGLVAMTGSGTFADSVIGELMDSGAGGLVGNIRSDTLIQNSYATGTVKSADFGAGGLVGCRIEGALTIEDSYFEGEVEASTDAAGGLIGTTNSGNIVGSKASGVVTAGGSSAGGLLGHTYSSVNITKSSFAGTVIADGNNAGGLVGFVQKTGNILESTASANVKASSNVGGLVGVFNSGNLLDSYANGRVVADNDSGVSAAGGVIGYLPAANSDLTVERVYSTNEVTGTGSAVGGLLSLVGDGSSVKTVTLKDSFAFNNYVEGAAAGETGRVFGTADSTVNFVLDNIQVLDSIQGNSDLSKETADISEIEDADVLFTFNDGGNIGSVWEPFSTNSWKSDSSAQYGFPILVWQDAPLGMWQPWPPEGTIDKNTGGSKYGQAYVVNAAGSGSSSGTDSSESTGSENAEPNTPIQSYSNDLPENTTAFPYWILILGFIVLAGVVLFVVGRRYMN</sequence>
<evidence type="ECO:0000256" key="2">
    <source>
        <dbReference type="SAM" id="Phobius"/>
    </source>
</evidence>
<evidence type="ECO:0000313" key="4">
    <source>
        <dbReference type="Proteomes" id="UP001272052"/>
    </source>
</evidence>
<keyword evidence="2" id="KW-0472">Membrane</keyword>
<organism evidence="3 4">
    <name type="scientific">Methanimicrococcus hacksteinii</name>
    <dbReference type="NCBI Taxonomy" id="3028293"/>
    <lineage>
        <taxon>Archaea</taxon>
        <taxon>Methanobacteriati</taxon>
        <taxon>Methanobacteriota</taxon>
        <taxon>Stenosarchaea group</taxon>
        <taxon>Methanomicrobia</taxon>
        <taxon>Methanosarcinales</taxon>
        <taxon>Methanosarcinaceae</taxon>
        <taxon>Methanimicrococcus</taxon>
    </lineage>
</organism>
<evidence type="ECO:0000256" key="1">
    <source>
        <dbReference type="SAM" id="MobiDB-lite"/>
    </source>
</evidence>
<name>A0ABU3VRA3_9EURY</name>
<evidence type="ECO:0000313" key="3">
    <source>
        <dbReference type="EMBL" id="MDV0445939.1"/>
    </source>
</evidence>
<feature type="compositionally biased region" description="Polar residues" evidence="1">
    <location>
        <begin position="1029"/>
        <end position="1040"/>
    </location>
</feature>
<keyword evidence="2" id="KW-0812">Transmembrane</keyword>
<keyword evidence="2" id="KW-1133">Transmembrane helix</keyword>
<dbReference type="EMBL" id="JAWDKC010000028">
    <property type="protein sequence ID" value="MDV0445939.1"/>
    <property type="molecule type" value="Genomic_DNA"/>
</dbReference>
<reference evidence="3 4" key="1">
    <citation type="submission" date="2023-06" db="EMBL/GenBank/DDBJ databases">
        <title>Genome sequence of Methanimicrococcus sp. At1.</title>
        <authorList>
            <person name="Protasov E."/>
            <person name="Platt K."/>
            <person name="Poehlein A."/>
            <person name="Daniel R."/>
            <person name="Brune A."/>
        </authorList>
    </citation>
    <scope>NUCLEOTIDE SEQUENCE [LARGE SCALE GENOMIC DNA]</scope>
    <source>
        <strain evidence="3 4">At1</strain>
    </source>
</reference>
<gene>
    <name evidence="3" type="ORF">MmiAt1_15430</name>
</gene>
<dbReference type="Proteomes" id="UP001272052">
    <property type="component" value="Unassembled WGS sequence"/>
</dbReference>
<keyword evidence="4" id="KW-1185">Reference proteome</keyword>
<feature type="transmembrane region" description="Helical" evidence="2">
    <location>
        <begin position="1049"/>
        <end position="1069"/>
    </location>
</feature>
<evidence type="ECO:0008006" key="5">
    <source>
        <dbReference type="Google" id="ProtNLM"/>
    </source>
</evidence>
<accession>A0ABU3VRA3</accession>